<dbReference type="AlphaFoldDB" id="A0A392VF70"/>
<keyword evidence="2" id="KW-1185">Reference proteome</keyword>
<organism evidence="1 2">
    <name type="scientific">Trifolium medium</name>
    <dbReference type="NCBI Taxonomy" id="97028"/>
    <lineage>
        <taxon>Eukaryota</taxon>
        <taxon>Viridiplantae</taxon>
        <taxon>Streptophyta</taxon>
        <taxon>Embryophyta</taxon>
        <taxon>Tracheophyta</taxon>
        <taxon>Spermatophyta</taxon>
        <taxon>Magnoliopsida</taxon>
        <taxon>eudicotyledons</taxon>
        <taxon>Gunneridae</taxon>
        <taxon>Pentapetalae</taxon>
        <taxon>rosids</taxon>
        <taxon>fabids</taxon>
        <taxon>Fabales</taxon>
        <taxon>Fabaceae</taxon>
        <taxon>Papilionoideae</taxon>
        <taxon>50 kb inversion clade</taxon>
        <taxon>NPAAA clade</taxon>
        <taxon>Hologalegina</taxon>
        <taxon>IRL clade</taxon>
        <taxon>Trifolieae</taxon>
        <taxon>Trifolium</taxon>
    </lineage>
</organism>
<proteinExistence type="predicted"/>
<evidence type="ECO:0000313" key="1">
    <source>
        <dbReference type="EMBL" id="MCI87046.1"/>
    </source>
</evidence>
<reference evidence="1 2" key="1">
    <citation type="journal article" date="2018" name="Front. Plant Sci.">
        <title>Red Clover (Trifolium pratense) and Zigzag Clover (T. medium) - A Picture of Genomic Similarities and Differences.</title>
        <authorList>
            <person name="Dluhosova J."/>
            <person name="Istvanek J."/>
            <person name="Nedelnik J."/>
            <person name="Repkova J."/>
        </authorList>
    </citation>
    <scope>NUCLEOTIDE SEQUENCE [LARGE SCALE GENOMIC DNA]</scope>
    <source>
        <strain evidence="2">cv. 10/8</strain>
        <tissue evidence="1">Leaf</tissue>
    </source>
</reference>
<protein>
    <submittedName>
        <fullName evidence="1">Uncharacterized protein</fullName>
    </submittedName>
</protein>
<evidence type="ECO:0000313" key="2">
    <source>
        <dbReference type="Proteomes" id="UP000265520"/>
    </source>
</evidence>
<accession>A0A392VF70</accession>
<dbReference type="EMBL" id="LXQA011156227">
    <property type="protein sequence ID" value="MCI87046.1"/>
    <property type="molecule type" value="Genomic_DNA"/>
</dbReference>
<name>A0A392VF70_9FABA</name>
<comment type="caution">
    <text evidence="1">The sequence shown here is derived from an EMBL/GenBank/DDBJ whole genome shotgun (WGS) entry which is preliminary data.</text>
</comment>
<feature type="non-terminal residue" evidence="1">
    <location>
        <position position="47"/>
    </location>
</feature>
<dbReference type="Proteomes" id="UP000265520">
    <property type="component" value="Unassembled WGS sequence"/>
</dbReference>
<sequence length="47" mass="5330">MEVRACYLRNIPTSEEIAKALHLDVKDLLPFPEVKNNIEGFSKSALE</sequence>